<dbReference type="InterPro" id="IPR050164">
    <property type="entry name" value="Peptidase_C19"/>
</dbReference>
<protein>
    <recommendedName>
        <fullName evidence="1">Ubiquitin carboxyl-terminal hydrolase</fullName>
        <ecNumber evidence="1">3.4.19.12</ecNumber>
    </recommendedName>
</protein>
<dbReference type="Proteomes" id="UP000321570">
    <property type="component" value="Unassembled WGS sequence"/>
</dbReference>
<keyword evidence="1" id="KW-0788">Thiol protease</keyword>
<dbReference type="GO" id="GO:0005829">
    <property type="term" value="C:cytosol"/>
    <property type="evidence" value="ECO:0007669"/>
    <property type="project" value="TreeGrafter"/>
</dbReference>
<dbReference type="PROSITE" id="PS50235">
    <property type="entry name" value="USP_3"/>
    <property type="match status" value="1"/>
</dbReference>
<comment type="catalytic activity">
    <reaction evidence="1">
        <text>Thiol-dependent hydrolysis of ester, thioester, amide, peptide and isopeptide bonds formed by the C-terminal Gly of ubiquitin (a 76-residue protein attached to proteins as an intracellular targeting signal).</text>
        <dbReference type="EC" id="3.4.19.12"/>
    </reaction>
</comment>
<evidence type="ECO:0000313" key="5">
    <source>
        <dbReference type="Proteomes" id="UP000321570"/>
    </source>
</evidence>
<dbReference type="InterPro" id="IPR038765">
    <property type="entry name" value="Papain-like_cys_pep_sf"/>
</dbReference>
<dbReference type="InterPro" id="IPR018200">
    <property type="entry name" value="USP_CS"/>
</dbReference>
<dbReference type="GO" id="GO:0005634">
    <property type="term" value="C:nucleus"/>
    <property type="evidence" value="ECO:0007669"/>
    <property type="project" value="TreeGrafter"/>
</dbReference>
<organism evidence="4 5">
    <name type="scientific">Hymenolepis diminuta</name>
    <name type="common">Rat tapeworm</name>
    <dbReference type="NCBI Taxonomy" id="6216"/>
    <lineage>
        <taxon>Eukaryota</taxon>
        <taxon>Metazoa</taxon>
        <taxon>Spiralia</taxon>
        <taxon>Lophotrochozoa</taxon>
        <taxon>Platyhelminthes</taxon>
        <taxon>Cestoda</taxon>
        <taxon>Eucestoda</taxon>
        <taxon>Cyclophyllidea</taxon>
        <taxon>Hymenolepididae</taxon>
        <taxon>Hymenolepis</taxon>
    </lineage>
</organism>
<feature type="compositionally biased region" description="Basic residues" evidence="2">
    <location>
        <begin position="243"/>
        <end position="261"/>
    </location>
</feature>
<dbReference type="PANTHER" id="PTHR24006:SF781">
    <property type="entry name" value="LD34905P"/>
    <property type="match status" value="1"/>
</dbReference>
<name>A0A564Y3M4_HYMDI</name>
<feature type="compositionally biased region" description="Basic residues" evidence="2">
    <location>
        <begin position="294"/>
        <end position="311"/>
    </location>
</feature>
<accession>A0A564Y3M4</accession>
<feature type="compositionally biased region" description="Basic and acidic residues" evidence="2">
    <location>
        <begin position="319"/>
        <end position="345"/>
    </location>
</feature>
<evidence type="ECO:0000256" key="2">
    <source>
        <dbReference type="SAM" id="MobiDB-lite"/>
    </source>
</evidence>
<proteinExistence type="inferred from homology"/>
<keyword evidence="5" id="KW-1185">Reference proteome</keyword>
<dbReference type="PROSITE" id="PS00973">
    <property type="entry name" value="USP_2"/>
    <property type="match status" value="1"/>
</dbReference>
<dbReference type="GO" id="GO:0004843">
    <property type="term" value="F:cysteine-type deubiquitinase activity"/>
    <property type="evidence" value="ECO:0007669"/>
    <property type="project" value="UniProtKB-UniRule"/>
</dbReference>
<keyword evidence="1" id="KW-0645">Protease</keyword>
<evidence type="ECO:0000259" key="3">
    <source>
        <dbReference type="PROSITE" id="PS50235"/>
    </source>
</evidence>
<keyword evidence="1" id="KW-0833">Ubl conjugation pathway</keyword>
<dbReference type="AlphaFoldDB" id="A0A564Y3M4"/>
<comment type="similarity">
    <text evidence="1">Belongs to the peptidase C19 family.</text>
</comment>
<dbReference type="SUPFAM" id="SSF54001">
    <property type="entry name" value="Cysteine proteinases"/>
    <property type="match status" value="1"/>
</dbReference>
<sequence length="775" mass="87930">MGKKKIRNRAFEKANEKGDHVEDKKLPKGLINVGNTCYFNSTLQCLSRVSGLSKWINHLSHGGSLGYLKRSSNDGNTQTLRLLLPKDELQFSRTFVNFVEDLLGSRNTRSSVTPECLRKQLVSYYKQLNNTAQHDSHEALRCILDRLRFEERRLWQRAILNEKKYTSSASEELKEEIKSWGQCTGLSTTVDRTFGGVLLTSIQCAVCKNASIRFETFLDLSLPISLDDSEPNPYFQKIDFEKKKKGKKDKGTKGKRHRRKHYLELESDFENLHFDGDEGQSHSGFTDNNNNNAKNKKRNEKRSIKKNKYGRNRLLQNIDSDKGEENKQQCKSNQELKEKRLEHQKGNGSVRGGEEQREDQDDGGEFDLYVEEEEDENTFLPKMTPFIDDSDDNVDENVSLKPNHGSISDFRDIMVDDLDGDSNRSTGSPESVIEFVEEEGGQDGEGLQKGYEEELGSPLSSIESEKKSLASTSTGDAADMEDNADDVDSLSTISVPKKGFNSEVFCEEFIAKSRLANAGNVTAIAHPEEEKRAKELSICSILEQQRKDDLLTDLERCLMKFFEAEELKGDNRITCDECTKKAQASAGEIDCRSTTGSDGSVRCDSLKRDLLLKLPAVLTIQLKRYQRNGHQLRKCNKPVSFPINLDIRPYCSRLAWLGAEEGQYRLFGIVEHSGSLSSGHYVAYAAENTDGDIPADRFIPTLDKPFPWPLNLHHLVYQLRRGDQSVLNGDPSASNRSDQQDNRTWHHFSDTSVHKVPLSEVLNAKPYLLFYQRMR</sequence>
<dbReference type="EMBL" id="CABIJS010000066">
    <property type="protein sequence ID" value="VUZ41776.1"/>
    <property type="molecule type" value="Genomic_DNA"/>
</dbReference>
<dbReference type="PROSITE" id="PS00972">
    <property type="entry name" value="USP_1"/>
    <property type="match status" value="1"/>
</dbReference>
<feature type="region of interest" description="Disordered" evidence="2">
    <location>
        <begin position="438"/>
        <end position="484"/>
    </location>
</feature>
<feature type="region of interest" description="Disordered" evidence="2">
    <location>
        <begin position="237"/>
        <end position="365"/>
    </location>
</feature>
<dbReference type="InterPro" id="IPR001394">
    <property type="entry name" value="Peptidase_C19_UCH"/>
</dbReference>
<feature type="domain" description="USP" evidence="3">
    <location>
        <begin position="28"/>
        <end position="774"/>
    </location>
</feature>
<dbReference type="InterPro" id="IPR028889">
    <property type="entry name" value="USP"/>
</dbReference>
<evidence type="ECO:0000313" key="4">
    <source>
        <dbReference type="EMBL" id="VUZ41776.1"/>
    </source>
</evidence>
<reference evidence="4 5" key="1">
    <citation type="submission" date="2019-07" db="EMBL/GenBank/DDBJ databases">
        <authorList>
            <person name="Jastrzebski P J."/>
            <person name="Paukszto L."/>
            <person name="Jastrzebski P J."/>
        </authorList>
    </citation>
    <scope>NUCLEOTIDE SEQUENCE [LARGE SCALE GENOMIC DNA]</scope>
    <source>
        <strain evidence="4 5">WMS-il1</strain>
    </source>
</reference>
<dbReference type="GO" id="GO:0016579">
    <property type="term" value="P:protein deubiquitination"/>
    <property type="evidence" value="ECO:0007669"/>
    <property type="project" value="InterPro"/>
</dbReference>
<dbReference type="Pfam" id="PF00443">
    <property type="entry name" value="UCH"/>
    <property type="match status" value="1"/>
</dbReference>
<keyword evidence="1" id="KW-0378">Hydrolase</keyword>
<dbReference type="EC" id="3.4.19.12" evidence="1"/>
<feature type="compositionally biased region" description="Acidic residues" evidence="2">
    <location>
        <begin position="356"/>
        <end position="365"/>
    </location>
</feature>
<evidence type="ECO:0000256" key="1">
    <source>
        <dbReference type="RuleBase" id="RU366025"/>
    </source>
</evidence>
<dbReference type="PANTHER" id="PTHR24006">
    <property type="entry name" value="UBIQUITIN CARBOXYL-TERMINAL HYDROLASE"/>
    <property type="match status" value="1"/>
</dbReference>
<dbReference type="GO" id="GO:0006508">
    <property type="term" value="P:proteolysis"/>
    <property type="evidence" value="ECO:0007669"/>
    <property type="project" value="UniProtKB-KW"/>
</dbReference>
<dbReference type="Gene3D" id="3.90.70.10">
    <property type="entry name" value="Cysteine proteinases"/>
    <property type="match status" value="2"/>
</dbReference>
<feature type="compositionally biased region" description="Basic and acidic residues" evidence="2">
    <location>
        <begin position="270"/>
        <end position="280"/>
    </location>
</feature>
<gene>
    <name evidence="4" type="ORF">WMSIL1_LOCUS2589</name>
</gene>